<name>A0ACC2IIU4_9PLEO</name>
<dbReference type="EMBL" id="JAPHNI010000157">
    <property type="protein sequence ID" value="KAJ8115113.1"/>
    <property type="molecule type" value="Genomic_DNA"/>
</dbReference>
<evidence type="ECO:0000313" key="2">
    <source>
        <dbReference type="Proteomes" id="UP001153331"/>
    </source>
</evidence>
<evidence type="ECO:0000313" key="1">
    <source>
        <dbReference type="EMBL" id="KAJ8115113.1"/>
    </source>
</evidence>
<gene>
    <name evidence="1" type="ORF">OPT61_g3161</name>
</gene>
<proteinExistence type="predicted"/>
<sequence length="237" mass="26159">MAPIHFGCLLFDYQPIDVLGPTDLVNTANRRYMQSISAISRVDKDTIACAPEIVFHHISTTLDPVHLDSSTLTIVPTTTVDDCPEMDYLLIGGPDPATFKLHPELAGFIRRHVAAGKTLFTNCSGSAVVASTGVLNGKKATVNNVAYQLVKEVYPDVQWTKETKWVIDGNIWTAGGAISGMDMFAYWLKENFGMDVLIHAASLLDFEPRDINGVMNVIPKRYDDKGKQLFTHTFPLD</sequence>
<keyword evidence="2" id="KW-1185">Reference proteome</keyword>
<reference evidence="1" key="1">
    <citation type="submission" date="2022-11" db="EMBL/GenBank/DDBJ databases">
        <title>Genome Sequence of Boeremia exigua.</title>
        <authorList>
            <person name="Buettner E."/>
        </authorList>
    </citation>
    <scope>NUCLEOTIDE SEQUENCE</scope>
    <source>
        <strain evidence="1">CU02</strain>
    </source>
</reference>
<accession>A0ACC2IIU4</accession>
<comment type="caution">
    <text evidence="1">The sequence shown here is derived from an EMBL/GenBank/DDBJ whole genome shotgun (WGS) entry which is preliminary data.</text>
</comment>
<dbReference type="Proteomes" id="UP001153331">
    <property type="component" value="Unassembled WGS sequence"/>
</dbReference>
<protein>
    <submittedName>
        <fullName evidence="1">Uncharacterized protein</fullName>
    </submittedName>
</protein>
<organism evidence="1 2">
    <name type="scientific">Boeremia exigua</name>
    <dbReference type="NCBI Taxonomy" id="749465"/>
    <lineage>
        <taxon>Eukaryota</taxon>
        <taxon>Fungi</taxon>
        <taxon>Dikarya</taxon>
        <taxon>Ascomycota</taxon>
        <taxon>Pezizomycotina</taxon>
        <taxon>Dothideomycetes</taxon>
        <taxon>Pleosporomycetidae</taxon>
        <taxon>Pleosporales</taxon>
        <taxon>Pleosporineae</taxon>
        <taxon>Didymellaceae</taxon>
        <taxon>Boeremia</taxon>
    </lineage>
</organism>